<evidence type="ECO:0000256" key="1">
    <source>
        <dbReference type="SAM" id="Coils"/>
    </source>
</evidence>
<feature type="compositionally biased region" description="Low complexity" evidence="2">
    <location>
        <begin position="34"/>
        <end position="60"/>
    </location>
</feature>
<gene>
    <name evidence="4" type="ORF">PR003_g31508</name>
</gene>
<feature type="compositionally biased region" description="Polar residues" evidence="2">
    <location>
        <begin position="64"/>
        <end position="77"/>
    </location>
</feature>
<name>A0A6A4B581_9STRA</name>
<comment type="caution">
    <text evidence="4">The sequence shown here is derived from an EMBL/GenBank/DDBJ whole genome shotgun (WGS) entry which is preliminary data.</text>
</comment>
<evidence type="ECO:0000313" key="4">
    <source>
        <dbReference type="EMBL" id="KAE9268246.1"/>
    </source>
</evidence>
<accession>A0A6A4B581</accession>
<organism evidence="4 5">
    <name type="scientific">Phytophthora rubi</name>
    <dbReference type="NCBI Taxonomy" id="129364"/>
    <lineage>
        <taxon>Eukaryota</taxon>
        <taxon>Sar</taxon>
        <taxon>Stramenopiles</taxon>
        <taxon>Oomycota</taxon>
        <taxon>Peronosporomycetes</taxon>
        <taxon>Peronosporales</taxon>
        <taxon>Peronosporaceae</taxon>
        <taxon>Phytophthora</taxon>
    </lineage>
</organism>
<feature type="chain" id="PRO_5025561028" evidence="3">
    <location>
        <begin position="26"/>
        <end position="402"/>
    </location>
</feature>
<evidence type="ECO:0000256" key="3">
    <source>
        <dbReference type="SAM" id="SignalP"/>
    </source>
</evidence>
<keyword evidence="5" id="KW-1185">Reference proteome</keyword>
<reference evidence="4 5" key="1">
    <citation type="submission" date="2018-08" db="EMBL/GenBank/DDBJ databases">
        <title>Genomic investigation of the strawberry pathogen Phytophthora fragariae indicates pathogenicity is determined by transcriptional variation in three key races.</title>
        <authorList>
            <person name="Adams T.M."/>
            <person name="Armitage A.D."/>
            <person name="Sobczyk M.K."/>
            <person name="Bates H.J."/>
            <person name="Dunwell J.M."/>
            <person name="Nellist C.F."/>
            <person name="Harrison R.J."/>
        </authorList>
    </citation>
    <scope>NUCLEOTIDE SEQUENCE [LARGE SCALE GENOMIC DNA]</scope>
    <source>
        <strain evidence="4 5">SCRP333</strain>
    </source>
</reference>
<feature type="non-terminal residue" evidence="4">
    <location>
        <position position="402"/>
    </location>
</feature>
<keyword evidence="3" id="KW-0732">Signal</keyword>
<feature type="region of interest" description="Disordered" evidence="2">
    <location>
        <begin position="29"/>
        <end position="91"/>
    </location>
</feature>
<dbReference type="Proteomes" id="UP000434957">
    <property type="component" value="Unassembled WGS sequence"/>
</dbReference>
<evidence type="ECO:0000256" key="2">
    <source>
        <dbReference type="SAM" id="MobiDB-lite"/>
    </source>
</evidence>
<feature type="coiled-coil region" evidence="1">
    <location>
        <begin position="210"/>
        <end position="272"/>
    </location>
</feature>
<protein>
    <submittedName>
        <fullName evidence="4">Uncharacterized protein</fullName>
    </submittedName>
</protein>
<feature type="signal peptide" evidence="3">
    <location>
        <begin position="1"/>
        <end position="25"/>
    </location>
</feature>
<dbReference type="EMBL" id="QXFT01006705">
    <property type="protein sequence ID" value="KAE9268246.1"/>
    <property type="molecule type" value="Genomic_DNA"/>
</dbReference>
<evidence type="ECO:0000313" key="5">
    <source>
        <dbReference type="Proteomes" id="UP000434957"/>
    </source>
</evidence>
<sequence>MLLAACLVLTGLDALLLLLVLQNSAGPSVETPDAAAPVSTPVQASPAPAPAPAASRASEAMQPASGSASGTSIPHVQSSLSPPPRLPAPRLSDIEGTVLHGLLMDAADESTERLCAVFGSRLSEAIRCLVQVMIDPPRCQDQARDRRIAEARSIPELVAAVQEPGEDPRDLAEELGQLQARLAAEQAARIAAERSAFNTKAELKKKDRWLISMAAENAELQKRIQASEDQRITSDNQVAAQQGDVEAHDEILARTTARMKQADELLESQAKKIKRDWQFYKKSLALFADRVARLHRYLAANGTEAADRAQRHLIESMKFTMSKTLEANRYLRKFVDARRLDADTLMLLAEGGCIGELDVGLLGLDQDAADIVRDAIQDLDPSKSAKAQATELAQLVHRIRDG</sequence>
<keyword evidence="1" id="KW-0175">Coiled coil</keyword>
<proteinExistence type="predicted"/>
<dbReference type="AlphaFoldDB" id="A0A6A4B581"/>